<evidence type="ECO:0000256" key="5">
    <source>
        <dbReference type="ARBA" id="ARBA00023136"/>
    </source>
</evidence>
<dbReference type="PROSITE" id="PS50156">
    <property type="entry name" value="SSD"/>
    <property type="match status" value="1"/>
</dbReference>
<dbReference type="Pfam" id="PF03176">
    <property type="entry name" value="MMPL"/>
    <property type="match status" value="2"/>
</dbReference>
<feature type="transmembrane region" description="Helical" evidence="6">
    <location>
        <begin position="624"/>
        <end position="641"/>
    </location>
</feature>
<evidence type="ECO:0000313" key="8">
    <source>
        <dbReference type="EMBL" id="MCT7398536.1"/>
    </source>
</evidence>
<feature type="transmembrane region" description="Helical" evidence="6">
    <location>
        <begin position="176"/>
        <end position="195"/>
    </location>
</feature>
<feature type="transmembrane region" description="Helical" evidence="6">
    <location>
        <begin position="574"/>
        <end position="594"/>
    </location>
</feature>
<feature type="transmembrane region" description="Helical" evidence="6">
    <location>
        <begin position="548"/>
        <end position="568"/>
    </location>
</feature>
<keyword evidence="2" id="KW-1003">Cell membrane</keyword>
<sequence length="696" mass="76543">MKKFGQKVVKYRVLIFVISLLLLIPSAFGFITTRINYDILSYLPQDMETMKGQDILLDEFGTGAFSLCVVEGMDEKDISAMRKDMEKVEHVKSVIWYDSIAGLTVPMDVLPNDIREFFNNKDADSTLMIVLYDSSMSSDETMDAVKELRKVASKDCYISGMSSVVTDIKDLVMHEIPIYVIIAAILSLIILQLTMDSAAAPLFFLLGIGMAIVYNLGTNFIQGEMSYLTEALTAVLQLAVTMDYSIFLWHSYEAQCEKTPDDHNTAMANAISETLASVTGSSITTIAGFIALCFMTFTLGLDLGVVMAKGVVFGVIGCVTILPSMLLIFDKFVQKTKHKPIIPDVGRIGKTVIKRRAICIIIFLILLVPAVFGYKNNKVYYDLVGSLPKTLPSITANTKMDEQYAMGATHIAMVDSSLSQADANRMINQMKDLDGVKTVLGIDSILSPSIPRDIIPKSLSEDLINDKYELLLISSEYAVASDEVNEQCIQLEKIIKSYDKHGMLIGEAPCTKDLIETTDTDFKVVNALSIAMVFVIILFVFKSISLPFILVAVIEAAICMNMGISYYTGTTLPFIASIVIGTIQLGATVDYAILMTTKYKNGRYSGLGKKEAITKALTESMQSIIVSALSFFAATFGVGMYSNIDMISSLCNLMARGAIISMIVVIFVLPSLFMIFDKLIIKTSKGFINKELVSNK</sequence>
<evidence type="ECO:0000256" key="3">
    <source>
        <dbReference type="ARBA" id="ARBA00022692"/>
    </source>
</evidence>
<dbReference type="PANTHER" id="PTHR33406:SF13">
    <property type="entry name" value="MEMBRANE PROTEIN YDFJ"/>
    <property type="match status" value="1"/>
</dbReference>
<evidence type="ECO:0000256" key="4">
    <source>
        <dbReference type="ARBA" id="ARBA00022989"/>
    </source>
</evidence>
<dbReference type="RefSeq" id="WP_260978534.1">
    <property type="nucleotide sequence ID" value="NZ_JAODBU010000004.1"/>
</dbReference>
<feature type="transmembrane region" description="Helical" evidence="6">
    <location>
        <begin position="227"/>
        <end position="249"/>
    </location>
</feature>
<feature type="transmembrane region" description="Helical" evidence="6">
    <location>
        <begin position="202"/>
        <end position="221"/>
    </location>
</feature>
<dbReference type="SUPFAM" id="SSF82866">
    <property type="entry name" value="Multidrug efflux transporter AcrB transmembrane domain"/>
    <property type="match status" value="2"/>
</dbReference>
<protein>
    <submittedName>
        <fullName evidence="8">MMPL family transporter</fullName>
    </submittedName>
</protein>
<dbReference type="Gene3D" id="1.20.1640.10">
    <property type="entry name" value="Multidrug efflux transporter AcrB transmembrane domain"/>
    <property type="match status" value="2"/>
</dbReference>
<feature type="transmembrane region" description="Helical" evidence="6">
    <location>
        <begin position="524"/>
        <end position="541"/>
    </location>
</feature>
<keyword evidence="4 6" id="KW-1133">Transmembrane helix</keyword>
<feature type="domain" description="SSD" evidence="7">
    <location>
        <begin position="528"/>
        <end position="675"/>
    </location>
</feature>
<feature type="transmembrane region" description="Helical" evidence="6">
    <location>
        <begin position="311"/>
        <end position="329"/>
    </location>
</feature>
<keyword evidence="9" id="KW-1185">Reference proteome</keyword>
<evidence type="ECO:0000256" key="6">
    <source>
        <dbReference type="SAM" id="Phobius"/>
    </source>
</evidence>
<dbReference type="InterPro" id="IPR004869">
    <property type="entry name" value="MMPL_dom"/>
</dbReference>
<feature type="transmembrane region" description="Helical" evidence="6">
    <location>
        <begin position="653"/>
        <end position="676"/>
    </location>
</feature>
<evidence type="ECO:0000259" key="7">
    <source>
        <dbReference type="PROSITE" id="PS50156"/>
    </source>
</evidence>
<feature type="transmembrane region" description="Helical" evidence="6">
    <location>
        <begin position="357"/>
        <end position="374"/>
    </location>
</feature>
<dbReference type="PANTHER" id="PTHR33406">
    <property type="entry name" value="MEMBRANE PROTEIN MJ1562-RELATED"/>
    <property type="match status" value="1"/>
</dbReference>
<dbReference type="InterPro" id="IPR050545">
    <property type="entry name" value="Mycobact_MmpL"/>
</dbReference>
<evidence type="ECO:0000313" key="9">
    <source>
        <dbReference type="Proteomes" id="UP001431199"/>
    </source>
</evidence>
<evidence type="ECO:0000256" key="2">
    <source>
        <dbReference type="ARBA" id="ARBA00022475"/>
    </source>
</evidence>
<organism evidence="8 9">
    <name type="scientific">Eubacterium album</name>
    <dbReference type="NCBI Taxonomy" id="2978477"/>
    <lineage>
        <taxon>Bacteria</taxon>
        <taxon>Bacillati</taxon>
        <taxon>Bacillota</taxon>
        <taxon>Clostridia</taxon>
        <taxon>Eubacteriales</taxon>
        <taxon>Eubacteriaceae</taxon>
        <taxon>Eubacterium</taxon>
    </lineage>
</organism>
<dbReference type="Proteomes" id="UP001431199">
    <property type="component" value="Unassembled WGS sequence"/>
</dbReference>
<keyword evidence="5 6" id="KW-0472">Membrane</keyword>
<feature type="transmembrane region" description="Helical" evidence="6">
    <location>
        <begin position="275"/>
        <end position="299"/>
    </location>
</feature>
<accession>A0ABT2M0V4</accession>
<keyword evidence="3 6" id="KW-0812">Transmembrane</keyword>
<name>A0ABT2M0V4_9FIRM</name>
<comment type="subcellular location">
    <subcellularLocation>
        <location evidence="1">Cell membrane</location>
        <topology evidence="1">Multi-pass membrane protein</topology>
    </subcellularLocation>
</comment>
<evidence type="ECO:0000256" key="1">
    <source>
        <dbReference type="ARBA" id="ARBA00004651"/>
    </source>
</evidence>
<gene>
    <name evidence="8" type="ORF">N5B56_05475</name>
</gene>
<comment type="caution">
    <text evidence="8">The sequence shown here is derived from an EMBL/GenBank/DDBJ whole genome shotgun (WGS) entry which is preliminary data.</text>
</comment>
<reference evidence="8" key="1">
    <citation type="submission" date="2022-09" db="EMBL/GenBank/DDBJ databases">
        <title>Eubacterium sp. LFL-14 isolated from human feces.</title>
        <authorList>
            <person name="Liu F."/>
        </authorList>
    </citation>
    <scope>NUCLEOTIDE SEQUENCE</scope>
    <source>
        <strain evidence="8">LFL-14</strain>
    </source>
</reference>
<dbReference type="EMBL" id="JAODBU010000004">
    <property type="protein sequence ID" value="MCT7398536.1"/>
    <property type="molecule type" value="Genomic_DNA"/>
</dbReference>
<dbReference type="InterPro" id="IPR000731">
    <property type="entry name" value="SSD"/>
</dbReference>
<proteinExistence type="predicted"/>